<evidence type="ECO:0000256" key="2">
    <source>
        <dbReference type="ARBA" id="ARBA00022649"/>
    </source>
</evidence>
<dbReference type="InterPro" id="IPR051813">
    <property type="entry name" value="HepT_RNase_toxin"/>
</dbReference>
<name>A0A841JTQ7_9BACT</name>
<dbReference type="AlphaFoldDB" id="A0A841JTQ7"/>
<dbReference type="InterPro" id="IPR008201">
    <property type="entry name" value="HepT-like"/>
</dbReference>
<dbReference type="GO" id="GO:0004540">
    <property type="term" value="F:RNA nuclease activity"/>
    <property type="evidence" value="ECO:0007669"/>
    <property type="project" value="InterPro"/>
</dbReference>
<sequence>MPFSNAQSCLRDILESIALIDEFLAGVDFLLYQNDAKTRSAVERQMQILSEAAVRLGSEAEALYPGPDWKGLRGMGNILRHQYHRVDDKVVWDTVEHDLPQLKIAAAKGLRPEPQG</sequence>
<comment type="caution">
    <text evidence="6">The sequence shown here is derived from an EMBL/GenBank/DDBJ whole genome shotgun (WGS) entry which is preliminary data.</text>
</comment>
<evidence type="ECO:0000313" key="7">
    <source>
        <dbReference type="Proteomes" id="UP000538666"/>
    </source>
</evidence>
<keyword evidence="2" id="KW-1277">Toxin-antitoxin system</keyword>
<protein>
    <submittedName>
        <fullName evidence="6">Uncharacterized protein with HEPN domain</fullName>
    </submittedName>
</protein>
<evidence type="ECO:0000256" key="4">
    <source>
        <dbReference type="ARBA" id="ARBA00022741"/>
    </source>
</evidence>
<keyword evidence="3" id="KW-0540">Nuclease</keyword>
<dbReference type="PANTHER" id="PTHR34139:SF1">
    <property type="entry name" value="RNASE MJ1380-RELATED"/>
    <property type="match status" value="1"/>
</dbReference>
<proteinExistence type="predicted"/>
<accession>A0A841JTQ7</accession>
<evidence type="ECO:0000256" key="5">
    <source>
        <dbReference type="ARBA" id="ARBA00022801"/>
    </source>
</evidence>
<dbReference type="Pfam" id="PF01934">
    <property type="entry name" value="HepT-like"/>
    <property type="match status" value="1"/>
</dbReference>
<dbReference type="Proteomes" id="UP000538666">
    <property type="component" value="Unassembled WGS sequence"/>
</dbReference>
<reference evidence="6 7" key="1">
    <citation type="submission" date="2020-08" db="EMBL/GenBank/DDBJ databases">
        <title>Genomic Encyclopedia of Type Strains, Phase IV (KMG-IV): sequencing the most valuable type-strain genomes for metagenomic binning, comparative biology and taxonomic classification.</title>
        <authorList>
            <person name="Goeker M."/>
        </authorList>
    </citation>
    <scope>NUCLEOTIDE SEQUENCE [LARGE SCALE GENOMIC DNA]</scope>
    <source>
        <strain evidence="6 7">DSM 103733</strain>
    </source>
</reference>
<evidence type="ECO:0000313" key="6">
    <source>
        <dbReference type="EMBL" id="MBB6142351.1"/>
    </source>
</evidence>
<dbReference type="EMBL" id="JACHEK010000001">
    <property type="protein sequence ID" value="MBB6142351.1"/>
    <property type="molecule type" value="Genomic_DNA"/>
</dbReference>
<dbReference type="RefSeq" id="WP_050057595.1">
    <property type="nucleotide sequence ID" value="NZ_JACHEK010000001.1"/>
</dbReference>
<keyword evidence="4" id="KW-0547">Nucleotide-binding</keyword>
<dbReference type="GO" id="GO:0110001">
    <property type="term" value="C:toxin-antitoxin complex"/>
    <property type="evidence" value="ECO:0007669"/>
    <property type="project" value="InterPro"/>
</dbReference>
<dbReference type="GO" id="GO:0000166">
    <property type="term" value="F:nucleotide binding"/>
    <property type="evidence" value="ECO:0007669"/>
    <property type="project" value="UniProtKB-KW"/>
</dbReference>
<organism evidence="6 7">
    <name type="scientific">Silvibacterium bohemicum</name>
    <dbReference type="NCBI Taxonomy" id="1577686"/>
    <lineage>
        <taxon>Bacteria</taxon>
        <taxon>Pseudomonadati</taxon>
        <taxon>Acidobacteriota</taxon>
        <taxon>Terriglobia</taxon>
        <taxon>Terriglobales</taxon>
        <taxon>Acidobacteriaceae</taxon>
        <taxon>Silvibacterium</taxon>
    </lineage>
</organism>
<keyword evidence="7" id="KW-1185">Reference proteome</keyword>
<evidence type="ECO:0000256" key="1">
    <source>
        <dbReference type="ARBA" id="ARBA00022553"/>
    </source>
</evidence>
<keyword evidence="5" id="KW-0378">Hydrolase</keyword>
<dbReference type="PANTHER" id="PTHR34139">
    <property type="entry name" value="UPF0331 PROTEIN MJ0127"/>
    <property type="match status" value="1"/>
</dbReference>
<gene>
    <name evidence="6" type="ORF">HNQ77_000289</name>
</gene>
<evidence type="ECO:0000256" key="3">
    <source>
        <dbReference type="ARBA" id="ARBA00022722"/>
    </source>
</evidence>
<dbReference type="GO" id="GO:0016787">
    <property type="term" value="F:hydrolase activity"/>
    <property type="evidence" value="ECO:0007669"/>
    <property type="project" value="UniProtKB-KW"/>
</dbReference>
<keyword evidence="1" id="KW-0597">Phosphoprotein</keyword>